<sequence length="252" mass="27607">MKKLTPIIEVAGALSTRAVGKVDEWLRHSLPGPCSFCLSPALPGRAWCRSCLDALPWNVKACRQCGEPLPAVAAERCGRCLSQPPAFNWTFAGLRYDAEIVTLMHRFKFSGEPRAGVVLASLMLETLKVLPREGMPQTLVALPRHPSRAREFGFDQAAWLTTYLSRHLGIVEAKAHRVRHTPTQRGLDRRARQRNLRNAFRIDGPLIGRVAVVDDIMTTGASLDELARACLAAGADEVQAWAIARTPPATAG</sequence>
<accession>A0A4R8FXV5</accession>
<dbReference type="InterPro" id="IPR000836">
    <property type="entry name" value="PRTase_dom"/>
</dbReference>
<dbReference type="InterPro" id="IPR044005">
    <property type="entry name" value="DZR_2"/>
</dbReference>
<dbReference type="Gene3D" id="3.40.50.2020">
    <property type="match status" value="1"/>
</dbReference>
<dbReference type="SUPFAM" id="SSF53271">
    <property type="entry name" value="PRTase-like"/>
    <property type="match status" value="1"/>
</dbReference>
<name>A0A4R8FXV5_9GAMM</name>
<evidence type="ECO:0000256" key="1">
    <source>
        <dbReference type="ARBA" id="ARBA00008007"/>
    </source>
</evidence>
<reference evidence="3 4" key="1">
    <citation type="submission" date="2019-03" db="EMBL/GenBank/DDBJ databases">
        <title>Freshwater and sediment microbial communities from various areas in North America, analyzing microbe dynamics in response to fracking.</title>
        <authorList>
            <person name="Lamendella R."/>
        </authorList>
    </citation>
    <scope>NUCLEOTIDE SEQUENCE [LARGE SCALE GENOMIC DNA]</scope>
    <source>
        <strain evidence="3 4">6_TX</strain>
    </source>
</reference>
<feature type="domain" description="Double zinc ribbon" evidence="2">
    <location>
        <begin position="30"/>
        <end position="81"/>
    </location>
</feature>
<dbReference type="AlphaFoldDB" id="A0A4R8FXV5"/>
<protein>
    <submittedName>
        <fullName evidence="3">ComF family protein</fullName>
    </submittedName>
</protein>
<gene>
    <name evidence="3" type="ORF">DFO67_105239</name>
</gene>
<dbReference type="InterPro" id="IPR029057">
    <property type="entry name" value="PRTase-like"/>
</dbReference>
<dbReference type="PANTHER" id="PTHR47505:SF1">
    <property type="entry name" value="DNA UTILIZATION PROTEIN YHGH"/>
    <property type="match status" value="1"/>
</dbReference>
<dbReference type="InterPro" id="IPR051910">
    <property type="entry name" value="ComF/GntX_DNA_util-trans"/>
</dbReference>
<dbReference type="Pfam" id="PF18912">
    <property type="entry name" value="DZR_2"/>
    <property type="match status" value="1"/>
</dbReference>
<evidence type="ECO:0000313" key="3">
    <source>
        <dbReference type="EMBL" id="TDX30450.1"/>
    </source>
</evidence>
<dbReference type="Proteomes" id="UP000294489">
    <property type="component" value="Unassembled WGS sequence"/>
</dbReference>
<evidence type="ECO:0000259" key="2">
    <source>
        <dbReference type="Pfam" id="PF18912"/>
    </source>
</evidence>
<dbReference type="OrthoDB" id="9793412at2"/>
<dbReference type="EMBL" id="SOEC01000005">
    <property type="protein sequence ID" value="TDX30450.1"/>
    <property type="molecule type" value="Genomic_DNA"/>
</dbReference>
<evidence type="ECO:0000313" key="4">
    <source>
        <dbReference type="Proteomes" id="UP000294489"/>
    </source>
</evidence>
<proteinExistence type="inferred from homology"/>
<comment type="caution">
    <text evidence="3">The sequence shown here is derived from an EMBL/GenBank/DDBJ whole genome shotgun (WGS) entry which is preliminary data.</text>
</comment>
<comment type="similarity">
    <text evidence="1">Belongs to the ComF/GntX family.</text>
</comment>
<dbReference type="PANTHER" id="PTHR47505">
    <property type="entry name" value="DNA UTILIZATION PROTEIN YHGH"/>
    <property type="match status" value="1"/>
</dbReference>
<dbReference type="CDD" id="cd06223">
    <property type="entry name" value="PRTases_typeI"/>
    <property type="match status" value="1"/>
</dbReference>
<organism evidence="3 4">
    <name type="scientific">Modicisalibacter xianhensis</name>
    <dbReference type="NCBI Taxonomy" id="442341"/>
    <lineage>
        <taxon>Bacteria</taxon>
        <taxon>Pseudomonadati</taxon>
        <taxon>Pseudomonadota</taxon>
        <taxon>Gammaproteobacteria</taxon>
        <taxon>Oceanospirillales</taxon>
        <taxon>Halomonadaceae</taxon>
        <taxon>Modicisalibacter</taxon>
    </lineage>
</organism>